<evidence type="ECO:0000259" key="3">
    <source>
        <dbReference type="PROSITE" id="PS50102"/>
    </source>
</evidence>
<gene>
    <name evidence="5 6 7 8" type="primary">LOC111446072</name>
</gene>
<dbReference type="Gene3D" id="3.30.70.330">
    <property type="match status" value="2"/>
</dbReference>
<dbReference type="KEGG" id="cmos:111446072"/>
<reference evidence="5 6" key="1">
    <citation type="submission" date="2025-04" db="UniProtKB">
        <authorList>
            <consortium name="RefSeq"/>
        </authorList>
    </citation>
    <scope>IDENTIFICATION</scope>
    <source>
        <tissue evidence="5 6">Young leaves</tissue>
    </source>
</reference>
<evidence type="ECO:0000256" key="1">
    <source>
        <dbReference type="ARBA" id="ARBA00022884"/>
    </source>
</evidence>
<organism evidence="4 8">
    <name type="scientific">Cucurbita moschata</name>
    <name type="common">Winter crookneck squash</name>
    <name type="synonym">Cucurbita pepo var. moschata</name>
    <dbReference type="NCBI Taxonomy" id="3662"/>
    <lineage>
        <taxon>Eukaryota</taxon>
        <taxon>Viridiplantae</taxon>
        <taxon>Streptophyta</taxon>
        <taxon>Embryophyta</taxon>
        <taxon>Tracheophyta</taxon>
        <taxon>Spermatophyta</taxon>
        <taxon>Magnoliopsida</taxon>
        <taxon>eudicotyledons</taxon>
        <taxon>Gunneridae</taxon>
        <taxon>Pentapetalae</taxon>
        <taxon>rosids</taxon>
        <taxon>fabids</taxon>
        <taxon>Cucurbitales</taxon>
        <taxon>Cucurbitaceae</taxon>
        <taxon>Cucurbiteae</taxon>
        <taxon>Cucurbita</taxon>
    </lineage>
</organism>
<dbReference type="InterPro" id="IPR000504">
    <property type="entry name" value="RRM_dom"/>
</dbReference>
<evidence type="ECO:0000313" key="8">
    <source>
        <dbReference type="RefSeq" id="XP_022940499.1"/>
    </source>
</evidence>
<dbReference type="RefSeq" id="XP_022940498.1">
    <property type="nucleotide sequence ID" value="XM_023084730.1"/>
</dbReference>
<keyword evidence="1 2" id="KW-0694">RNA-binding</keyword>
<feature type="domain" description="RRM" evidence="3">
    <location>
        <begin position="100"/>
        <end position="177"/>
    </location>
</feature>
<dbReference type="GO" id="GO:0003729">
    <property type="term" value="F:mRNA binding"/>
    <property type="evidence" value="ECO:0007669"/>
    <property type="project" value="TreeGrafter"/>
</dbReference>
<name>A0A6J1FKE6_CUCMO</name>
<dbReference type="GeneID" id="111446072"/>
<sequence>MALVRLPCSSSSTFLRSKQQHPIFLAPLSCSQNPSSSINGDINLSLYRSSSSLLSTSFDHNPFIFTEGNKSRRLIFHFASTSQDDAVASSPSDTEEFSRTRLLAQNVPWNSTPEDIRSLFEKFGTVLDVELSMYNKIRNRGLAFVTMRSPEEALAALNNLESYEFEGRTLKLNYAKLKKEKPSPTVKPKPVTFNLFVANLSFEARAKDLREFFDSGSGNLVSAQIIFHENPRRSSGYGFVAFKTKRDAEAALSEFQGKVISGVTTYFLASRTVYISILMVLHLFELQIFMGRALRVARSKQFVKLPEEKSQSEVTSTDGMVLSNAAAEV</sequence>
<evidence type="ECO:0000313" key="4">
    <source>
        <dbReference type="Proteomes" id="UP000504609"/>
    </source>
</evidence>
<evidence type="ECO:0000256" key="2">
    <source>
        <dbReference type="PROSITE-ProRule" id="PRU00176"/>
    </source>
</evidence>
<dbReference type="GO" id="GO:0009535">
    <property type="term" value="C:chloroplast thylakoid membrane"/>
    <property type="evidence" value="ECO:0007669"/>
    <property type="project" value="TreeGrafter"/>
</dbReference>
<dbReference type="Pfam" id="PF00076">
    <property type="entry name" value="RRM_1"/>
    <property type="match status" value="2"/>
</dbReference>
<keyword evidence="4" id="KW-1185">Reference proteome</keyword>
<dbReference type="SUPFAM" id="SSF54928">
    <property type="entry name" value="RNA-binding domain, RBD"/>
    <property type="match status" value="1"/>
</dbReference>
<dbReference type="PANTHER" id="PTHR48025">
    <property type="entry name" value="OS02G0815200 PROTEIN"/>
    <property type="match status" value="1"/>
</dbReference>
<dbReference type="RefSeq" id="XP_022940499.1">
    <property type="nucleotide sequence ID" value="XM_023084731.1"/>
</dbReference>
<protein>
    <submittedName>
        <fullName evidence="5 6">RNA-binding protein CP33, chloroplastic-like isoform X1</fullName>
    </submittedName>
</protein>
<dbReference type="InterPro" id="IPR012677">
    <property type="entry name" value="Nucleotide-bd_a/b_plait_sf"/>
</dbReference>
<dbReference type="InterPro" id="IPR050502">
    <property type="entry name" value="Euk_RNA-bind_prot"/>
</dbReference>
<accession>A0A6J1FKE6</accession>
<dbReference type="Proteomes" id="UP000504609">
    <property type="component" value="Unplaced"/>
</dbReference>
<dbReference type="RefSeq" id="XP_022940495.1">
    <property type="nucleotide sequence ID" value="XM_023084727.1"/>
</dbReference>
<evidence type="ECO:0000313" key="6">
    <source>
        <dbReference type="RefSeq" id="XP_022940497.1"/>
    </source>
</evidence>
<proteinExistence type="predicted"/>
<dbReference type="RefSeq" id="XP_022940497.1">
    <property type="nucleotide sequence ID" value="XM_023084729.1"/>
</dbReference>
<dbReference type="PROSITE" id="PS50102">
    <property type="entry name" value="RRM"/>
    <property type="match status" value="2"/>
</dbReference>
<evidence type="ECO:0000313" key="7">
    <source>
        <dbReference type="RefSeq" id="XP_022940498.1"/>
    </source>
</evidence>
<dbReference type="PANTHER" id="PTHR48025:SF17">
    <property type="entry name" value="28 KDA RIBONUCLEOPROTEIN, CHLOROPLASTIC"/>
    <property type="match status" value="1"/>
</dbReference>
<feature type="domain" description="RRM" evidence="3">
    <location>
        <begin position="193"/>
        <end position="301"/>
    </location>
</feature>
<dbReference type="SMART" id="SM00360">
    <property type="entry name" value="RRM"/>
    <property type="match status" value="2"/>
</dbReference>
<dbReference type="GO" id="GO:1901259">
    <property type="term" value="P:chloroplast rRNA processing"/>
    <property type="evidence" value="ECO:0007669"/>
    <property type="project" value="TreeGrafter"/>
</dbReference>
<evidence type="ECO:0000313" key="5">
    <source>
        <dbReference type="RefSeq" id="XP_022940495.1"/>
    </source>
</evidence>
<dbReference type="AlphaFoldDB" id="A0A6J1FKE6"/>
<dbReference type="InterPro" id="IPR035979">
    <property type="entry name" value="RBD_domain_sf"/>
</dbReference>